<name>A0A4U8W122_9NOCA</name>
<proteinExistence type="predicted"/>
<reference evidence="1 2" key="1">
    <citation type="submission" date="2019-02" db="EMBL/GenBank/DDBJ databases">
        <authorList>
            <consortium name="Pathogen Informatics"/>
        </authorList>
    </citation>
    <scope>NUCLEOTIDE SEQUENCE [LARGE SCALE GENOMIC DNA]</scope>
    <source>
        <strain evidence="1 2">3012STDY6756504</strain>
    </source>
</reference>
<sequence length="432" mass="45634">MDVVGEFGAIEPGTDLPRYARDLVRMHDAVIGGGRSPLRPRTLVARSWSRVLAAGLVPDQANTRTVLGFEEVERRRRLSPLAGVISELTQVIAGVADASQLIMVVTDADGVVLWRAGSPRVRSRADTLGFQEGATWTESVVGTNAIGTAIAEASPVQLFSGEHFEQSQHPWYCTAAPIHDPRTGDLLGVVDVSGPALTLHPALTALVGAGARLAEGQLARLQQDRLERLRSTAMPTLSTLTGPALLVDEHGWVAHATGIATPQRIAIPNAERAVQVPGLGVCSAEPLRGGWLVRPLGAGAHSGIRMNLDLSGAPVVSAVGGESDWRSSLSVRHAEILLLLHLRGRRGMSVADLSHALYGDPDHAVAVRAELSRLRRVLGSIIESRPYRLEASVRLDLTLGDVDRLADCAFVRTSTSPGVRALAGAGTGSALG</sequence>
<dbReference type="Proteomes" id="UP000290439">
    <property type="component" value="Chromosome"/>
</dbReference>
<evidence type="ECO:0000313" key="1">
    <source>
        <dbReference type="EMBL" id="VFA99542.1"/>
    </source>
</evidence>
<dbReference type="EMBL" id="LR215973">
    <property type="protein sequence ID" value="VFA99542.1"/>
    <property type="molecule type" value="Genomic_DNA"/>
</dbReference>
<dbReference type="Gene3D" id="3.30.450.40">
    <property type="match status" value="1"/>
</dbReference>
<accession>A0A4U8W122</accession>
<dbReference type="InterPro" id="IPR029016">
    <property type="entry name" value="GAF-like_dom_sf"/>
</dbReference>
<gene>
    <name evidence="1" type="primary">acoR_1</name>
    <name evidence="1" type="ORF">NCTC10797_03326</name>
</gene>
<dbReference type="AlphaFoldDB" id="A0A4U8W122"/>
<organism evidence="1 2">
    <name type="scientific">Nocardia cyriacigeorgica</name>
    <dbReference type="NCBI Taxonomy" id="135487"/>
    <lineage>
        <taxon>Bacteria</taxon>
        <taxon>Bacillati</taxon>
        <taxon>Actinomycetota</taxon>
        <taxon>Actinomycetes</taxon>
        <taxon>Mycobacteriales</taxon>
        <taxon>Nocardiaceae</taxon>
        <taxon>Nocardia</taxon>
    </lineage>
</organism>
<evidence type="ECO:0000313" key="2">
    <source>
        <dbReference type="Proteomes" id="UP000290439"/>
    </source>
</evidence>
<protein>
    <submittedName>
        <fullName evidence="1">Acetoin catabolism regulatory protein</fullName>
    </submittedName>
</protein>